<dbReference type="PANTHER" id="PTHR21013">
    <property type="entry name" value="ATP SYNTHASE MITOCHONDRIAL F1 COMPLEX ASSEMBLY FACTOR 2/ATP12 PROTEIN, MITOCHONDRIAL PRECURSOR"/>
    <property type="match status" value="1"/>
</dbReference>
<dbReference type="Gene3D" id="1.10.3580.10">
    <property type="entry name" value="ATP12 ATPase"/>
    <property type="match status" value="1"/>
</dbReference>
<evidence type="ECO:0000313" key="5">
    <source>
        <dbReference type="EMBL" id="RAK61573.1"/>
    </source>
</evidence>
<dbReference type="InterPro" id="IPR011419">
    <property type="entry name" value="ATP12_ATP_synth-F1-assembly"/>
</dbReference>
<dbReference type="GO" id="GO:0043461">
    <property type="term" value="P:proton-transporting ATP synthase complex assembly"/>
    <property type="evidence" value="ECO:0007669"/>
    <property type="project" value="InterPro"/>
</dbReference>
<keyword evidence="6" id="KW-1185">Reference proteome</keyword>
<dbReference type="PANTHER" id="PTHR21013:SF10">
    <property type="entry name" value="ATP SYNTHASE MITOCHONDRIAL F1 COMPLEX ASSEMBLY FACTOR 2"/>
    <property type="match status" value="1"/>
</dbReference>
<evidence type="ECO:0000256" key="4">
    <source>
        <dbReference type="SAM" id="Phobius"/>
    </source>
</evidence>
<dbReference type="OrthoDB" id="9797825at2"/>
<dbReference type="Gene3D" id="3.30.2180.10">
    <property type="entry name" value="ATP12-like"/>
    <property type="match status" value="1"/>
</dbReference>
<feature type="transmembrane region" description="Helical" evidence="4">
    <location>
        <begin position="171"/>
        <end position="192"/>
    </location>
</feature>
<sequence>MQKGFHEPVDKPRRFYKTVEVVDAVHADGGGFTVLLDGRNVRTPHNARLVLPTRALADEVAAEWAGQGETIELATMHATRLANTALDSIPQAREATADQIADYAGSDLLLYFAESPEGLVSRQFERWNPLLERAEAEARLSFVRASGIVHRAQPAETLAEVRAIALGLDDFGLAGLAFGAALFGSAILAIGVQRRWLTGDQAFELSRLDESWQEEQWGVDAEAAERTERLRGEAEMLERWFRALTPAA</sequence>
<dbReference type="RefSeq" id="WP_111458863.1">
    <property type="nucleotide sequence ID" value="NZ_QFYP01000001.1"/>
</dbReference>
<evidence type="ECO:0000313" key="6">
    <source>
        <dbReference type="Proteomes" id="UP000249842"/>
    </source>
</evidence>
<organism evidence="5 6">
    <name type="scientific">Phenylobacterium hankyongense</name>
    <dbReference type="NCBI Taxonomy" id="1813876"/>
    <lineage>
        <taxon>Bacteria</taxon>
        <taxon>Pseudomonadati</taxon>
        <taxon>Pseudomonadota</taxon>
        <taxon>Alphaproteobacteria</taxon>
        <taxon>Caulobacterales</taxon>
        <taxon>Caulobacteraceae</taxon>
        <taxon>Phenylobacterium</taxon>
    </lineage>
</organism>
<comment type="caution">
    <text evidence="5">The sequence shown here is derived from an EMBL/GenBank/DDBJ whole genome shotgun (WGS) entry which is preliminary data.</text>
</comment>
<protein>
    <submittedName>
        <fullName evidence="5">ATPase</fullName>
    </submittedName>
</protein>
<keyword evidence="4" id="KW-0472">Membrane</keyword>
<keyword evidence="4" id="KW-1133">Transmembrane helix</keyword>
<comment type="similarity">
    <text evidence="1">Belongs to the ATP12 family.</text>
</comment>
<keyword evidence="3" id="KW-0143">Chaperone</keyword>
<keyword evidence="2" id="KW-0809">Transit peptide</keyword>
<accession>A0A328B2Y4</accession>
<dbReference type="Pfam" id="PF07542">
    <property type="entry name" value="ATP12"/>
    <property type="match status" value="1"/>
</dbReference>
<keyword evidence="4" id="KW-0812">Transmembrane</keyword>
<evidence type="ECO:0000256" key="1">
    <source>
        <dbReference type="ARBA" id="ARBA00008231"/>
    </source>
</evidence>
<name>A0A328B2Y4_9CAUL</name>
<dbReference type="InterPro" id="IPR023335">
    <property type="entry name" value="ATP12_ortho_dom_sf"/>
</dbReference>
<dbReference type="InterPro" id="IPR042272">
    <property type="entry name" value="ATP12_ATP_synth-F1-assembly_N"/>
</dbReference>
<dbReference type="EMBL" id="QFYP01000001">
    <property type="protein sequence ID" value="RAK61573.1"/>
    <property type="molecule type" value="Genomic_DNA"/>
</dbReference>
<dbReference type="Proteomes" id="UP000249842">
    <property type="component" value="Unassembled WGS sequence"/>
</dbReference>
<dbReference type="SUPFAM" id="SSF160909">
    <property type="entry name" value="ATP12-like"/>
    <property type="match status" value="1"/>
</dbReference>
<reference evidence="6" key="1">
    <citation type="submission" date="2018-05" db="EMBL/GenBank/DDBJ databases">
        <authorList>
            <person name="Li X."/>
        </authorList>
    </citation>
    <scope>NUCLEOTIDE SEQUENCE [LARGE SCALE GENOMIC DNA]</scope>
    <source>
        <strain evidence="6">HKS-05</strain>
    </source>
</reference>
<evidence type="ECO:0000256" key="3">
    <source>
        <dbReference type="ARBA" id="ARBA00023186"/>
    </source>
</evidence>
<dbReference type="AlphaFoldDB" id="A0A328B2Y4"/>
<gene>
    <name evidence="5" type="ORF">DJ021_18095</name>
</gene>
<proteinExistence type="inferred from homology"/>
<evidence type="ECO:0000256" key="2">
    <source>
        <dbReference type="ARBA" id="ARBA00022946"/>
    </source>
</evidence>